<evidence type="ECO:0000313" key="6">
    <source>
        <dbReference type="Proteomes" id="UP000317238"/>
    </source>
</evidence>
<reference evidence="5 6" key="1">
    <citation type="submission" date="2019-02" db="EMBL/GenBank/DDBJ databases">
        <title>Deep-cultivation of Planctomycetes and their phenomic and genomic characterization uncovers novel biology.</title>
        <authorList>
            <person name="Wiegand S."/>
            <person name="Jogler M."/>
            <person name="Boedeker C."/>
            <person name="Pinto D."/>
            <person name="Vollmers J."/>
            <person name="Rivas-Marin E."/>
            <person name="Kohn T."/>
            <person name="Peeters S.H."/>
            <person name="Heuer A."/>
            <person name="Rast P."/>
            <person name="Oberbeckmann S."/>
            <person name="Bunk B."/>
            <person name="Jeske O."/>
            <person name="Meyerdierks A."/>
            <person name="Storesund J.E."/>
            <person name="Kallscheuer N."/>
            <person name="Luecker S."/>
            <person name="Lage O.M."/>
            <person name="Pohl T."/>
            <person name="Merkel B.J."/>
            <person name="Hornburger P."/>
            <person name="Mueller R.-W."/>
            <person name="Bruemmer F."/>
            <person name="Labrenz M."/>
            <person name="Spormann A.M."/>
            <person name="Op Den Camp H."/>
            <person name="Overmann J."/>
            <person name="Amann R."/>
            <person name="Jetten M.S.M."/>
            <person name="Mascher T."/>
            <person name="Medema M.H."/>
            <person name="Devos D.P."/>
            <person name="Kaster A.-K."/>
            <person name="Ovreas L."/>
            <person name="Rohde M."/>
            <person name="Galperin M.Y."/>
            <person name="Jogler C."/>
        </authorList>
    </citation>
    <scope>NUCLEOTIDE SEQUENCE [LARGE SCALE GENOMIC DNA]</scope>
    <source>
        <strain evidence="5 6">Pan14r</strain>
    </source>
</reference>
<dbReference type="PANTHER" id="PTHR43673">
    <property type="entry name" value="NAD(P)H NITROREDUCTASE YDGI-RELATED"/>
    <property type="match status" value="1"/>
</dbReference>
<dbReference type="AlphaFoldDB" id="A0A5C5XYW9"/>
<gene>
    <name evidence="5" type="ORF">Pan14r_03220</name>
</gene>
<evidence type="ECO:0000313" key="5">
    <source>
        <dbReference type="EMBL" id="TWT68084.1"/>
    </source>
</evidence>
<comment type="similarity">
    <text evidence="1">Belongs to the nitroreductase family.</text>
</comment>
<evidence type="ECO:0000256" key="2">
    <source>
        <dbReference type="ARBA" id="ARBA00023002"/>
    </source>
</evidence>
<feature type="region of interest" description="Disordered" evidence="3">
    <location>
        <begin position="164"/>
        <end position="206"/>
    </location>
</feature>
<feature type="compositionally biased region" description="Polar residues" evidence="3">
    <location>
        <begin position="189"/>
        <end position="206"/>
    </location>
</feature>
<evidence type="ECO:0000256" key="3">
    <source>
        <dbReference type="SAM" id="MobiDB-lite"/>
    </source>
</evidence>
<dbReference type="Proteomes" id="UP000317238">
    <property type="component" value="Unassembled WGS sequence"/>
</dbReference>
<dbReference type="GO" id="GO:0016491">
    <property type="term" value="F:oxidoreductase activity"/>
    <property type="evidence" value="ECO:0007669"/>
    <property type="project" value="UniProtKB-KW"/>
</dbReference>
<dbReference type="Gene3D" id="3.40.109.10">
    <property type="entry name" value="NADH Oxidase"/>
    <property type="match status" value="1"/>
</dbReference>
<dbReference type="InterPro" id="IPR029479">
    <property type="entry name" value="Nitroreductase"/>
</dbReference>
<evidence type="ECO:0000256" key="1">
    <source>
        <dbReference type="ARBA" id="ARBA00007118"/>
    </source>
</evidence>
<sequence>MASSETRNPVDLPVLSAIANRWSPYRFANQAVEDEKIRRVLEAARWAASSFNDQPWYFIVARRRDEPEFQTMLECLMEANQAWASRAGVLMLTCIRTTFQYNGKPNRVALHDLGQAAGYLALQATEMGLQVHQMAGINLSVVRQKYELPEGVEPQTAIAIGYPDTTAPADEQNQQWADRENGARKRNPLSAQVFTGKFGQSSPFVD</sequence>
<dbReference type="RefSeq" id="WP_146438116.1">
    <property type="nucleotide sequence ID" value="NZ_SJPL01000001.1"/>
</dbReference>
<keyword evidence="2" id="KW-0560">Oxidoreductase</keyword>
<feature type="domain" description="Nitroreductase" evidence="4">
    <location>
        <begin position="18"/>
        <end position="162"/>
    </location>
</feature>
<proteinExistence type="inferred from homology"/>
<protein>
    <submittedName>
        <fullName evidence="5">Malonic semialdehyde reductase</fullName>
    </submittedName>
</protein>
<keyword evidence="6" id="KW-1185">Reference proteome</keyword>
<comment type="caution">
    <text evidence="5">The sequence shown here is derived from an EMBL/GenBank/DDBJ whole genome shotgun (WGS) entry which is preliminary data.</text>
</comment>
<organism evidence="5 6">
    <name type="scientific">Crateriforma conspicua</name>
    <dbReference type="NCBI Taxonomy" id="2527996"/>
    <lineage>
        <taxon>Bacteria</taxon>
        <taxon>Pseudomonadati</taxon>
        <taxon>Planctomycetota</taxon>
        <taxon>Planctomycetia</taxon>
        <taxon>Planctomycetales</taxon>
        <taxon>Planctomycetaceae</taxon>
        <taxon>Crateriforma</taxon>
    </lineage>
</organism>
<dbReference type="PANTHER" id="PTHR43673:SF10">
    <property type="entry name" value="NADH DEHYDROGENASE_NAD(P)H NITROREDUCTASE XCC3605-RELATED"/>
    <property type="match status" value="1"/>
</dbReference>
<name>A0A5C5XYW9_9PLAN</name>
<dbReference type="SUPFAM" id="SSF55469">
    <property type="entry name" value="FMN-dependent nitroreductase-like"/>
    <property type="match status" value="1"/>
</dbReference>
<dbReference type="EMBL" id="SJPL01000001">
    <property type="protein sequence ID" value="TWT68084.1"/>
    <property type="molecule type" value="Genomic_DNA"/>
</dbReference>
<dbReference type="OrthoDB" id="9782629at2"/>
<dbReference type="InterPro" id="IPR000415">
    <property type="entry name" value="Nitroreductase-like"/>
</dbReference>
<accession>A0A5C5XYW9</accession>
<evidence type="ECO:0000259" key="4">
    <source>
        <dbReference type="Pfam" id="PF00881"/>
    </source>
</evidence>
<dbReference type="CDD" id="cd02138">
    <property type="entry name" value="TdsD-like"/>
    <property type="match status" value="1"/>
</dbReference>
<dbReference type="Pfam" id="PF00881">
    <property type="entry name" value="Nitroreductase"/>
    <property type="match status" value="1"/>
</dbReference>